<evidence type="ECO:0000259" key="1">
    <source>
        <dbReference type="Pfam" id="PF13460"/>
    </source>
</evidence>
<keyword evidence="3" id="KW-1185">Reference proteome</keyword>
<protein>
    <submittedName>
        <fullName evidence="2">NAD(P)H-binding protein</fullName>
    </submittedName>
</protein>
<comment type="caution">
    <text evidence="2">The sequence shown here is derived from an EMBL/GenBank/DDBJ whole genome shotgun (WGS) entry which is preliminary data.</text>
</comment>
<dbReference type="PANTHER" id="PTHR47129">
    <property type="entry name" value="QUINONE OXIDOREDUCTASE 2"/>
    <property type="match status" value="1"/>
</dbReference>
<dbReference type="Pfam" id="PF13460">
    <property type="entry name" value="NAD_binding_10"/>
    <property type="match status" value="1"/>
</dbReference>
<sequence>MIVVTGAGGHLGRLVIGELAARVPAARIVAAARTPDKAAGLGVEVRQADYDRPETIETALRDATKVLLISGIEPQRARQHATVVDAAKRAGATLVYTSAPKADTTEAALAADHKTTEAYIKASGVTYTILRNNWYHENYERAIVTAPQLGAVFGAAGDGRIASASRADYAAATAAVLAGEGHEGKVYELGGDTAWSLAELAAEISRASGKEVAYRDLPEDEYARVLAGAGLPAPMAGIMADVDVNIGRGWLADTPGTLHEIAGRRPQPIGDYVRSLLPA</sequence>
<dbReference type="InterPro" id="IPR052718">
    <property type="entry name" value="NmrA-type_oxidoreductase"/>
</dbReference>
<dbReference type="RefSeq" id="WP_139631189.1">
    <property type="nucleotide sequence ID" value="NZ_VDLX02000005.1"/>
</dbReference>
<dbReference type="OrthoDB" id="5510591at2"/>
<dbReference type="Gene3D" id="3.90.25.10">
    <property type="entry name" value="UDP-galactose 4-epimerase, domain 1"/>
    <property type="match status" value="1"/>
</dbReference>
<proteinExistence type="predicted"/>
<evidence type="ECO:0000313" key="2">
    <source>
        <dbReference type="EMBL" id="KAB8194596.1"/>
    </source>
</evidence>
<dbReference type="InterPro" id="IPR036291">
    <property type="entry name" value="NAD(P)-bd_dom_sf"/>
</dbReference>
<organism evidence="2 3">
    <name type="scientific">Nonomuraea phyllanthi</name>
    <dbReference type="NCBI Taxonomy" id="2219224"/>
    <lineage>
        <taxon>Bacteria</taxon>
        <taxon>Bacillati</taxon>
        <taxon>Actinomycetota</taxon>
        <taxon>Actinomycetes</taxon>
        <taxon>Streptosporangiales</taxon>
        <taxon>Streptosporangiaceae</taxon>
        <taxon>Nonomuraea</taxon>
    </lineage>
</organism>
<gene>
    <name evidence="2" type="ORF">FH608_015495</name>
</gene>
<dbReference type="Proteomes" id="UP000312512">
    <property type="component" value="Unassembled WGS sequence"/>
</dbReference>
<accession>A0A5C4WKT6</accession>
<reference evidence="2 3" key="1">
    <citation type="submission" date="2019-10" db="EMBL/GenBank/DDBJ databases">
        <title>Nonomuraea sp. nov., isolated from Phyllanthus amarus.</title>
        <authorList>
            <person name="Klykleung N."/>
            <person name="Tanasupawat S."/>
        </authorList>
    </citation>
    <scope>NUCLEOTIDE SEQUENCE [LARGE SCALE GENOMIC DNA]</scope>
    <source>
        <strain evidence="2 3">PA1-10</strain>
    </source>
</reference>
<dbReference type="Gene3D" id="3.40.50.720">
    <property type="entry name" value="NAD(P)-binding Rossmann-like Domain"/>
    <property type="match status" value="1"/>
</dbReference>
<name>A0A5C4WKT6_9ACTN</name>
<dbReference type="SUPFAM" id="SSF51735">
    <property type="entry name" value="NAD(P)-binding Rossmann-fold domains"/>
    <property type="match status" value="1"/>
</dbReference>
<feature type="domain" description="NAD(P)-binding" evidence="1">
    <location>
        <begin position="6"/>
        <end position="178"/>
    </location>
</feature>
<dbReference type="EMBL" id="VDLX02000005">
    <property type="protein sequence ID" value="KAB8194596.1"/>
    <property type="molecule type" value="Genomic_DNA"/>
</dbReference>
<dbReference type="CDD" id="cd05269">
    <property type="entry name" value="TMR_SDR_a"/>
    <property type="match status" value="1"/>
</dbReference>
<dbReference type="InterPro" id="IPR016040">
    <property type="entry name" value="NAD(P)-bd_dom"/>
</dbReference>
<dbReference type="PANTHER" id="PTHR47129:SF1">
    <property type="entry name" value="NMRA-LIKE DOMAIN-CONTAINING PROTEIN"/>
    <property type="match status" value="1"/>
</dbReference>
<evidence type="ECO:0000313" key="3">
    <source>
        <dbReference type="Proteomes" id="UP000312512"/>
    </source>
</evidence>
<dbReference type="AlphaFoldDB" id="A0A5C4WKT6"/>